<protein>
    <submittedName>
        <fullName evidence="1">Uncharacterized protein</fullName>
    </submittedName>
</protein>
<evidence type="ECO:0000313" key="1">
    <source>
        <dbReference type="EMBL" id="KAG2206724.1"/>
    </source>
</evidence>
<evidence type="ECO:0000313" key="2">
    <source>
        <dbReference type="Proteomes" id="UP000603453"/>
    </source>
</evidence>
<comment type="caution">
    <text evidence="1">The sequence shown here is derived from an EMBL/GenBank/DDBJ whole genome shotgun (WGS) entry which is preliminary data.</text>
</comment>
<sequence length="80" mass="9147">MYPPLFIYRNYNLIKIKLYKLTKRIFGPSKDDLDHIKMDTQAVLMATGGAYDYDISQIVGPPLELPDLSDICTFDLPHLA</sequence>
<dbReference type="Proteomes" id="UP000603453">
    <property type="component" value="Unassembled WGS sequence"/>
</dbReference>
<reference evidence="1" key="1">
    <citation type="submission" date="2020-12" db="EMBL/GenBank/DDBJ databases">
        <title>Metabolic potential, ecology and presence of endohyphal bacteria is reflected in genomic diversity of Mucoromycotina.</title>
        <authorList>
            <person name="Muszewska A."/>
            <person name="Okrasinska A."/>
            <person name="Steczkiewicz K."/>
            <person name="Drgas O."/>
            <person name="Orlowska M."/>
            <person name="Perlinska-Lenart U."/>
            <person name="Aleksandrzak-Piekarczyk T."/>
            <person name="Szatraj K."/>
            <person name="Zielenkiewicz U."/>
            <person name="Pilsyk S."/>
            <person name="Malc E."/>
            <person name="Mieczkowski P."/>
            <person name="Kruszewska J.S."/>
            <person name="Biernat P."/>
            <person name="Pawlowska J."/>
        </authorList>
    </citation>
    <scope>NUCLEOTIDE SEQUENCE</scope>
    <source>
        <strain evidence="1">WA0000017839</strain>
    </source>
</reference>
<dbReference type="EMBL" id="JAEPRD010000029">
    <property type="protein sequence ID" value="KAG2206724.1"/>
    <property type="molecule type" value="Genomic_DNA"/>
</dbReference>
<organism evidence="1 2">
    <name type="scientific">Mucor saturninus</name>
    <dbReference type="NCBI Taxonomy" id="64648"/>
    <lineage>
        <taxon>Eukaryota</taxon>
        <taxon>Fungi</taxon>
        <taxon>Fungi incertae sedis</taxon>
        <taxon>Mucoromycota</taxon>
        <taxon>Mucoromycotina</taxon>
        <taxon>Mucoromycetes</taxon>
        <taxon>Mucorales</taxon>
        <taxon>Mucorineae</taxon>
        <taxon>Mucoraceae</taxon>
        <taxon>Mucor</taxon>
    </lineage>
</organism>
<accession>A0A8H7VA09</accession>
<dbReference type="AlphaFoldDB" id="A0A8H7VA09"/>
<keyword evidence="2" id="KW-1185">Reference proteome</keyword>
<gene>
    <name evidence="1" type="ORF">INT47_003666</name>
</gene>
<name>A0A8H7VA09_9FUNG</name>
<proteinExistence type="predicted"/>